<sequence>MGVGAASSDHHTIILSGVAGLVGGALSMAVGEYISVSSQRDAEAADIEAERQAQMNPESRAFELEELTQIYVERGLPYRLAREVAEVLTEKDVIRAHARDELGIDVDSLARPLQAALVSAVTFSCGAGIPLLGAAFVTDWKARTGVVIAATTLGLAGFGSLAAWLGGANKLRAAIRVLLGGWAAMGLTYGIGTLFETAAA</sequence>
<comment type="similarity">
    <text evidence="2">Belongs to the CCC1 family.</text>
</comment>
<keyword evidence="7 9" id="KW-0472">Membrane</keyword>
<evidence type="ECO:0000256" key="4">
    <source>
        <dbReference type="ARBA" id="ARBA00022554"/>
    </source>
</evidence>
<evidence type="ECO:0000256" key="6">
    <source>
        <dbReference type="ARBA" id="ARBA00022989"/>
    </source>
</evidence>
<keyword evidence="3" id="KW-0410">Iron transport</keyword>
<dbReference type="OrthoDB" id="509862at2759"/>
<keyword evidence="11" id="KW-1185">Reference proteome</keyword>
<keyword evidence="3" id="KW-0408">Iron</keyword>
<dbReference type="GO" id="GO:0005384">
    <property type="term" value="F:manganese ion transmembrane transporter activity"/>
    <property type="evidence" value="ECO:0007669"/>
    <property type="project" value="InterPro"/>
</dbReference>
<protein>
    <submittedName>
        <fullName evidence="10">Fe(2+) (Mn2+) transporter pcl1</fullName>
    </submittedName>
</protein>
<dbReference type="AlphaFoldDB" id="A0A2P6U095"/>
<feature type="transmembrane region" description="Helical" evidence="9">
    <location>
        <begin position="115"/>
        <end position="138"/>
    </location>
</feature>
<comment type="subcellular location">
    <subcellularLocation>
        <location evidence="1">Vacuole membrane</location>
        <topology evidence="1">Multi-pass membrane protein</topology>
    </subcellularLocation>
</comment>
<evidence type="ECO:0000256" key="3">
    <source>
        <dbReference type="ARBA" id="ARBA00022496"/>
    </source>
</evidence>
<comment type="catalytic activity">
    <reaction evidence="8">
        <text>Fe(2+)(in) = Fe(2+)(out)</text>
        <dbReference type="Rhea" id="RHEA:28486"/>
        <dbReference type="ChEBI" id="CHEBI:29033"/>
    </reaction>
    <physiologicalReaction direction="left-to-right" evidence="8">
        <dbReference type="Rhea" id="RHEA:28487"/>
    </physiologicalReaction>
</comment>
<dbReference type="Pfam" id="PF01988">
    <property type="entry name" value="VIT1"/>
    <property type="match status" value="1"/>
</dbReference>
<dbReference type="InterPro" id="IPR008217">
    <property type="entry name" value="Ccc1_fam"/>
</dbReference>
<dbReference type="GO" id="GO:0006826">
    <property type="term" value="P:iron ion transport"/>
    <property type="evidence" value="ECO:0007669"/>
    <property type="project" value="UniProtKB-KW"/>
</dbReference>
<evidence type="ECO:0000256" key="8">
    <source>
        <dbReference type="ARBA" id="ARBA00044464"/>
    </source>
</evidence>
<dbReference type="GO" id="GO:0030026">
    <property type="term" value="P:intracellular manganese ion homeostasis"/>
    <property type="evidence" value="ECO:0007669"/>
    <property type="project" value="InterPro"/>
</dbReference>
<keyword evidence="6 9" id="KW-1133">Transmembrane helix</keyword>
<organism evidence="10 11">
    <name type="scientific">Chlorella sorokiniana</name>
    <name type="common">Freshwater green alga</name>
    <dbReference type="NCBI Taxonomy" id="3076"/>
    <lineage>
        <taxon>Eukaryota</taxon>
        <taxon>Viridiplantae</taxon>
        <taxon>Chlorophyta</taxon>
        <taxon>core chlorophytes</taxon>
        <taxon>Trebouxiophyceae</taxon>
        <taxon>Chlorellales</taxon>
        <taxon>Chlorellaceae</taxon>
        <taxon>Chlorella clade</taxon>
        <taxon>Chlorella</taxon>
    </lineage>
</organism>
<evidence type="ECO:0000256" key="2">
    <source>
        <dbReference type="ARBA" id="ARBA00007049"/>
    </source>
</evidence>
<name>A0A2P6U095_CHLSO</name>
<proteinExistence type="inferred from homology"/>
<evidence type="ECO:0000313" key="11">
    <source>
        <dbReference type="Proteomes" id="UP000239899"/>
    </source>
</evidence>
<keyword evidence="3" id="KW-0406">Ion transport</keyword>
<keyword evidence="3" id="KW-0813">Transport</keyword>
<dbReference type="EMBL" id="LHPG02000003">
    <property type="protein sequence ID" value="PRW59747.1"/>
    <property type="molecule type" value="Genomic_DNA"/>
</dbReference>
<evidence type="ECO:0000256" key="1">
    <source>
        <dbReference type="ARBA" id="ARBA00004128"/>
    </source>
</evidence>
<feature type="transmembrane region" description="Helical" evidence="9">
    <location>
        <begin position="12"/>
        <end position="30"/>
    </location>
</feature>
<keyword evidence="5 9" id="KW-0812">Transmembrane</keyword>
<reference evidence="10 11" key="1">
    <citation type="journal article" date="2018" name="Plant J.">
        <title>Genome sequences of Chlorella sorokiniana UTEX 1602 and Micractinium conductrix SAG 241.80: implications to maltose excretion by a green alga.</title>
        <authorList>
            <person name="Arriola M.B."/>
            <person name="Velmurugan N."/>
            <person name="Zhang Y."/>
            <person name="Plunkett M.H."/>
            <person name="Hondzo H."/>
            <person name="Barney B.M."/>
        </authorList>
    </citation>
    <scope>NUCLEOTIDE SEQUENCE [LARGE SCALE GENOMIC DNA]</scope>
    <source>
        <strain evidence="11">UTEX 1602</strain>
    </source>
</reference>
<gene>
    <name evidence="10" type="ORF">C2E21_1339</name>
</gene>
<keyword evidence="4" id="KW-0926">Vacuole</keyword>
<evidence type="ECO:0000256" key="7">
    <source>
        <dbReference type="ARBA" id="ARBA00023136"/>
    </source>
</evidence>
<accession>A0A2P6U095</accession>
<evidence type="ECO:0000313" key="10">
    <source>
        <dbReference type="EMBL" id="PRW59747.1"/>
    </source>
</evidence>
<comment type="caution">
    <text evidence="10">The sequence shown here is derived from an EMBL/GenBank/DDBJ whole genome shotgun (WGS) entry which is preliminary data.</text>
</comment>
<dbReference type="GO" id="GO:0005774">
    <property type="term" value="C:vacuolar membrane"/>
    <property type="evidence" value="ECO:0007669"/>
    <property type="project" value="UniProtKB-SubCell"/>
</dbReference>
<evidence type="ECO:0000256" key="9">
    <source>
        <dbReference type="SAM" id="Phobius"/>
    </source>
</evidence>
<feature type="transmembrane region" description="Helical" evidence="9">
    <location>
        <begin position="144"/>
        <end position="165"/>
    </location>
</feature>
<feature type="transmembrane region" description="Helical" evidence="9">
    <location>
        <begin position="177"/>
        <end position="195"/>
    </location>
</feature>
<dbReference type="STRING" id="3076.A0A2P6U095"/>
<dbReference type="Proteomes" id="UP000239899">
    <property type="component" value="Unassembled WGS sequence"/>
</dbReference>
<dbReference type="PANTHER" id="PTHR31851">
    <property type="entry name" value="FE(2+)/MN(2+) TRANSPORTER PCL1"/>
    <property type="match status" value="1"/>
</dbReference>
<evidence type="ECO:0000256" key="5">
    <source>
        <dbReference type="ARBA" id="ARBA00022692"/>
    </source>
</evidence>